<keyword evidence="2" id="KW-1185">Reference proteome</keyword>
<gene>
    <name evidence="1" type="ORF">LC586_40085</name>
</gene>
<name>A0ABS8IN02_9NOSO</name>
<sequence>MRENCQFCGGEFRLKVVSDRQTKTKYLRAGCCDSPLRPCPNVDELLRSANLTQDERDYLQRIANLDWFRDLQENKIPVKQAQ</sequence>
<proteinExistence type="predicted"/>
<dbReference type="RefSeq" id="WP_229491294.1">
    <property type="nucleotide sequence ID" value="NZ_JAIVFQ010000215.1"/>
</dbReference>
<accession>A0ABS8IN02</accession>
<organism evidence="1 2">
    <name type="scientific">Nostoc favosum CHAB5714</name>
    <dbReference type="NCBI Taxonomy" id="2780399"/>
    <lineage>
        <taxon>Bacteria</taxon>
        <taxon>Bacillati</taxon>
        <taxon>Cyanobacteriota</taxon>
        <taxon>Cyanophyceae</taxon>
        <taxon>Nostocales</taxon>
        <taxon>Nostocaceae</taxon>
        <taxon>Nostoc</taxon>
        <taxon>Nostoc favosum</taxon>
    </lineage>
</organism>
<reference evidence="1 2" key="1">
    <citation type="journal article" date="2021" name="Microorganisms">
        <title>Genome Evolution of Filamentous Cyanobacterium Nostoc Species: From Facultative Symbiosis to Free Living.</title>
        <authorList>
            <person name="Huo D."/>
            <person name="Li H."/>
            <person name="Cai F."/>
            <person name="Guo X."/>
            <person name="Qiao Z."/>
            <person name="Wang W."/>
            <person name="Yu G."/>
            <person name="Li R."/>
        </authorList>
    </citation>
    <scope>NUCLEOTIDE SEQUENCE [LARGE SCALE GENOMIC DNA]</scope>
    <source>
        <strain evidence="1 2">CHAB 5714</strain>
    </source>
</reference>
<evidence type="ECO:0000313" key="2">
    <source>
        <dbReference type="Proteomes" id="UP001199525"/>
    </source>
</evidence>
<evidence type="ECO:0000313" key="1">
    <source>
        <dbReference type="EMBL" id="MCC5605144.1"/>
    </source>
</evidence>
<dbReference type="EMBL" id="JAIVFQ010000215">
    <property type="protein sequence ID" value="MCC5605144.1"/>
    <property type="molecule type" value="Genomic_DNA"/>
</dbReference>
<dbReference type="Proteomes" id="UP001199525">
    <property type="component" value="Unassembled WGS sequence"/>
</dbReference>
<comment type="caution">
    <text evidence="1">The sequence shown here is derived from an EMBL/GenBank/DDBJ whole genome shotgun (WGS) entry which is preliminary data.</text>
</comment>
<protein>
    <submittedName>
        <fullName evidence="1">Uncharacterized protein</fullName>
    </submittedName>
</protein>